<comment type="caution">
    <text evidence="3">The sequence shown here is derived from an EMBL/GenBank/DDBJ whole genome shotgun (WGS) entry which is preliminary data.</text>
</comment>
<dbReference type="PROSITE" id="PS50033">
    <property type="entry name" value="UBX"/>
    <property type="match status" value="1"/>
</dbReference>
<dbReference type="CDD" id="cd01767">
    <property type="entry name" value="UBX"/>
    <property type="match status" value="1"/>
</dbReference>
<sequence>MDVEPKDRYLRLQHKLKKFSTNPLPDFLKGTYTEVLSQKIGNELRLLRQEQAEREHSRMIREQQDQAYKISLQKDQEKAKELEKEKEILKQKDQLKKEKLRRKENFKLDRKNLILELKRNQKSEPLLSNTTTKLSLRLPNGERIIRVFDLNDTLQDVLNYVLTLEFVELEWDYYLIRTFPKFEFNDLTLNLKDASLFPNGSLIVEKREFDELLDEELE</sequence>
<dbReference type="Proteomes" id="UP001211065">
    <property type="component" value="Unassembled WGS sequence"/>
</dbReference>
<name>A0AAD5U8E0_9FUNG</name>
<dbReference type="SMART" id="SM00166">
    <property type="entry name" value="UBX"/>
    <property type="match status" value="1"/>
</dbReference>
<accession>A0AAD5U8E0</accession>
<evidence type="ECO:0000259" key="2">
    <source>
        <dbReference type="PROSITE" id="PS50033"/>
    </source>
</evidence>
<reference evidence="3" key="1">
    <citation type="submission" date="2020-05" db="EMBL/GenBank/DDBJ databases">
        <title>Phylogenomic resolution of chytrid fungi.</title>
        <authorList>
            <person name="Stajich J.E."/>
            <person name="Amses K."/>
            <person name="Simmons R."/>
            <person name="Seto K."/>
            <person name="Myers J."/>
            <person name="Bonds A."/>
            <person name="Quandt C.A."/>
            <person name="Barry K."/>
            <person name="Liu P."/>
            <person name="Grigoriev I."/>
            <person name="Longcore J.E."/>
            <person name="James T.Y."/>
        </authorList>
    </citation>
    <scope>NUCLEOTIDE SEQUENCE</scope>
    <source>
        <strain evidence="3">JEL0476</strain>
    </source>
</reference>
<feature type="domain" description="UBX" evidence="2">
    <location>
        <begin position="127"/>
        <end position="204"/>
    </location>
</feature>
<dbReference type="InterPro" id="IPR029071">
    <property type="entry name" value="Ubiquitin-like_domsf"/>
</dbReference>
<keyword evidence="4" id="KW-1185">Reference proteome</keyword>
<evidence type="ECO:0000313" key="3">
    <source>
        <dbReference type="EMBL" id="KAJ3223695.1"/>
    </source>
</evidence>
<dbReference type="Pfam" id="PF00789">
    <property type="entry name" value="UBX"/>
    <property type="match status" value="1"/>
</dbReference>
<dbReference type="SUPFAM" id="SSF54236">
    <property type="entry name" value="Ubiquitin-like"/>
    <property type="match status" value="1"/>
</dbReference>
<dbReference type="InterPro" id="IPR050730">
    <property type="entry name" value="UBX_domain-protein"/>
</dbReference>
<dbReference type="GO" id="GO:0036503">
    <property type="term" value="P:ERAD pathway"/>
    <property type="evidence" value="ECO:0007669"/>
    <property type="project" value="TreeGrafter"/>
</dbReference>
<evidence type="ECO:0000256" key="1">
    <source>
        <dbReference type="SAM" id="Coils"/>
    </source>
</evidence>
<dbReference type="PANTHER" id="PTHR23322:SF1">
    <property type="entry name" value="FAS-ASSOCIATED FACTOR 2"/>
    <property type="match status" value="1"/>
</dbReference>
<evidence type="ECO:0000313" key="4">
    <source>
        <dbReference type="Proteomes" id="UP001211065"/>
    </source>
</evidence>
<dbReference type="Gene3D" id="3.10.20.90">
    <property type="entry name" value="Phosphatidylinositol 3-kinase Catalytic Subunit, Chain A, domain 1"/>
    <property type="match status" value="1"/>
</dbReference>
<dbReference type="GO" id="GO:0005783">
    <property type="term" value="C:endoplasmic reticulum"/>
    <property type="evidence" value="ECO:0007669"/>
    <property type="project" value="TreeGrafter"/>
</dbReference>
<keyword evidence="1" id="KW-0175">Coiled coil</keyword>
<dbReference type="AlphaFoldDB" id="A0AAD5U8E0"/>
<organism evidence="3 4">
    <name type="scientific">Clydaea vesicula</name>
    <dbReference type="NCBI Taxonomy" id="447962"/>
    <lineage>
        <taxon>Eukaryota</taxon>
        <taxon>Fungi</taxon>
        <taxon>Fungi incertae sedis</taxon>
        <taxon>Chytridiomycota</taxon>
        <taxon>Chytridiomycota incertae sedis</taxon>
        <taxon>Chytridiomycetes</taxon>
        <taxon>Lobulomycetales</taxon>
        <taxon>Lobulomycetaceae</taxon>
        <taxon>Clydaea</taxon>
    </lineage>
</organism>
<gene>
    <name evidence="3" type="primary">FAF2</name>
    <name evidence="3" type="ORF">HK099_000807</name>
</gene>
<dbReference type="GO" id="GO:0043130">
    <property type="term" value="F:ubiquitin binding"/>
    <property type="evidence" value="ECO:0007669"/>
    <property type="project" value="TreeGrafter"/>
</dbReference>
<protein>
    <submittedName>
        <fullName evidence="3">FAS-associated factor 2</fullName>
    </submittedName>
</protein>
<feature type="coiled-coil region" evidence="1">
    <location>
        <begin position="65"/>
        <end position="99"/>
    </location>
</feature>
<proteinExistence type="predicted"/>
<dbReference type="EMBL" id="JADGJW010000120">
    <property type="protein sequence ID" value="KAJ3223695.1"/>
    <property type="molecule type" value="Genomic_DNA"/>
</dbReference>
<dbReference type="PANTHER" id="PTHR23322">
    <property type="entry name" value="FAS-ASSOCIATED PROTEIN"/>
    <property type="match status" value="1"/>
</dbReference>
<dbReference type="InterPro" id="IPR001012">
    <property type="entry name" value="UBX_dom"/>
</dbReference>